<keyword evidence="1" id="KW-0808">Transferase</keyword>
<evidence type="ECO:0000313" key="2">
    <source>
        <dbReference type="Proteomes" id="UP000234331"/>
    </source>
</evidence>
<organism evidence="1 2">
    <name type="scientific">Frankia canadensis</name>
    <dbReference type="NCBI Taxonomy" id="1836972"/>
    <lineage>
        <taxon>Bacteria</taxon>
        <taxon>Bacillati</taxon>
        <taxon>Actinomycetota</taxon>
        <taxon>Actinomycetes</taxon>
        <taxon>Frankiales</taxon>
        <taxon>Frankiaceae</taxon>
        <taxon>Frankia</taxon>
    </lineage>
</organism>
<dbReference type="SUPFAM" id="SSF53335">
    <property type="entry name" value="S-adenosyl-L-methionine-dependent methyltransferases"/>
    <property type="match status" value="1"/>
</dbReference>
<accession>A0A2I2KJE2</accession>
<gene>
    <name evidence="1" type="ORF">FRACA_1110012</name>
</gene>
<protein>
    <submittedName>
        <fullName evidence="1">S-adenosyl methyltransferase</fullName>
    </submittedName>
</protein>
<reference evidence="1 2" key="1">
    <citation type="submission" date="2017-06" db="EMBL/GenBank/DDBJ databases">
        <authorList>
            <person name="Kim H.J."/>
            <person name="Triplett B.A."/>
        </authorList>
    </citation>
    <scope>NUCLEOTIDE SEQUENCE [LARGE SCALE GENOMIC DNA]</scope>
    <source>
        <strain evidence="1">FRACA_ARgP5</strain>
    </source>
</reference>
<dbReference type="EMBL" id="FZMO01000015">
    <property type="protein sequence ID" value="SNQ45775.1"/>
    <property type="molecule type" value="Genomic_DNA"/>
</dbReference>
<dbReference type="InterPro" id="IPR006764">
    <property type="entry name" value="SAM_dep_MeTrfase_SAV2177_type"/>
</dbReference>
<sequence>MATDGIWPSGRLTWSQPASDAGPVDLHIDQPHSARIYDYLLGGKDHFPADREAAEKALAGFPHARTTARQNRAFMIRAARHVAEAGVRQFLDIGTGIPTSPNLHEIVQGIAPDAQIVYTDNDPIVLTHARALLTGSPAGRAVYLDADLHDVEAILDSAVLRDTIDFSRPVGLFVVAVLHFFPDGDDPYGILRRLVESLPAGSYLALTHGTSDFDPAVDAQGEQAYRNRGIPLRLRRRAEIERFFDGLDLLDPGVRPVHRWRPDDSVPAGLKDAEVGIYGAVARRP</sequence>
<name>A0A2I2KJE2_9ACTN</name>
<dbReference type="Proteomes" id="UP000234331">
    <property type="component" value="Unassembled WGS sequence"/>
</dbReference>
<proteinExistence type="predicted"/>
<keyword evidence="1" id="KW-0489">Methyltransferase</keyword>
<evidence type="ECO:0000313" key="1">
    <source>
        <dbReference type="EMBL" id="SNQ45775.1"/>
    </source>
</evidence>
<keyword evidence="2" id="KW-1185">Reference proteome</keyword>
<dbReference type="GO" id="GO:0008168">
    <property type="term" value="F:methyltransferase activity"/>
    <property type="evidence" value="ECO:0007669"/>
    <property type="project" value="UniProtKB-KW"/>
</dbReference>
<dbReference type="Pfam" id="PF04672">
    <property type="entry name" value="Methyltransf_19"/>
    <property type="match status" value="1"/>
</dbReference>
<dbReference type="PIRSF" id="PIRSF017393">
    <property type="entry name" value="MTase_SAV2177"/>
    <property type="match status" value="1"/>
</dbReference>
<dbReference type="GO" id="GO:0032259">
    <property type="term" value="P:methylation"/>
    <property type="evidence" value="ECO:0007669"/>
    <property type="project" value="UniProtKB-KW"/>
</dbReference>
<dbReference type="InterPro" id="IPR029063">
    <property type="entry name" value="SAM-dependent_MTases_sf"/>
</dbReference>
<dbReference type="Gene3D" id="3.40.50.150">
    <property type="entry name" value="Vaccinia Virus protein VP39"/>
    <property type="match status" value="1"/>
</dbReference>
<dbReference type="AlphaFoldDB" id="A0A2I2KJE2"/>
<dbReference type="RefSeq" id="WP_423748027.1">
    <property type="nucleotide sequence ID" value="NZ_FZMO01000015.1"/>
</dbReference>